<keyword evidence="10" id="KW-0998">Cell outer membrane</keyword>
<keyword evidence="5" id="KW-0812">Transmembrane</keyword>
<comment type="subcellular location">
    <subcellularLocation>
        <location evidence="1">Cell outer membrane</location>
        <topology evidence="1">Multi-pass membrane protein</topology>
    </subcellularLocation>
</comment>
<proteinExistence type="predicted"/>
<comment type="subunit">
    <text evidence="2">Homotrimer.</text>
</comment>
<dbReference type="InterPro" id="IPR002299">
    <property type="entry name" value="Porin_Neis"/>
</dbReference>
<dbReference type="OrthoDB" id="8712661at2"/>
<gene>
    <name evidence="11" type="ORF">Y036_4262</name>
</gene>
<keyword evidence="4" id="KW-1134">Transmembrane beta strand</keyword>
<dbReference type="EMBL" id="JQIM01000009">
    <property type="protein sequence ID" value="KGX10858.1"/>
    <property type="molecule type" value="Genomic_DNA"/>
</dbReference>
<evidence type="ECO:0000313" key="11">
    <source>
        <dbReference type="EMBL" id="KGX10858.1"/>
    </source>
</evidence>
<dbReference type="InterPro" id="IPR050298">
    <property type="entry name" value="Gram-neg_bact_OMP"/>
</dbReference>
<keyword evidence="3" id="KW-0813">Transport</keyword>
<sequence length="347" mass="36757">MVKKTLLMVSLLTFGMAAHAQNSVTLYGRVVAGVDFQNNVQNADGSSGSLLRAGDNQWGTSMFGFTGTEDLGGGLKALFKLESGFGSSAGATNGTALFNRRSFVALQSATWGQLKLGNDLAIADQIWALDPTGQQFIGSATLVRGRNWQGDNNMIAYETPNWGGFSGLVLTSLGGKAGSLNSSRKDAISLTYTARTFELRAIYDVARDKNGKYSDLFNASRELTLGGTATFSALKLYAAYENLSAPDSVAGAPTKANHYWLGVNYQLTPFLTLIGAAYRVNVNHNGGNANLFMLGANYSLSKQTLLYVSAGTVRNSPNANFSVEATNNNPAPGGKQAGFYAGISHSF</sequence>
<dbReference type="GO" id="GO:0015288">
    <property type="term" value="F:porin activity"/>
    <property type="evidence" value="ECO:0007669"/>
    <property type="project" value="UniProtKB-KW"/>
</dbReference>
<dbReference type="GO" id="GO:0034220">
    <property type="term" value="P:monoatomic ion transmembrane transport"/>
    <property type="evidence" value="ECO:0007669"/>
    <property type="project" value="InterPro"/>
</dbReference>
<reference evidence="11 12" key="1">
    <citation type="submission" date="2014-08" db="EMBL/GenBank/DDBJ databases">
        <authorList>
            <person name="Bunnell A."/>
            <person name="Chain P.S."/>
            <person name="Chertkov O."/>
            <person name="Currie B.J."/>
            <person name="Daligault H.E."/>
            <person name="Davenport K.W."/>
            <person name="Davis C."/>
            <person name="Gleasner C.D."/>
            <person name="Johnson S.L."/>
            <person name="Kaestli M."/>
            <person name="Koren S."/>
            <person name="Kunde Y.A."/>
            <person name="Mayo M."/>
            <person name="McMurry K.K."/>
            <person name="Price E.P."/>
            <person name="Reitenga K.G."/>
            <person name="Robison R."/>
            <person name="Rosovitz M.J."/>
            <person name="Sarovich D.S."/>
            <person name="Teshima H."/>
        </authorList>
    </citation>
    <scope>NUCLEOTIDE SEQUENCE [LARGE SCALE GENOMIC DNA]</scope>
    <source>
        <strain evidence="11 12">MSHR44</strain>
    </source>
</reference>
<dbReference type="Pfam" id="PF13609">
    <property type="entry name" value="Porin_4"/>
    <property type="match status" value="1"/>
</dbReference>
<accession>A0A2K9DKQ5</accession>
<protein>
    <submittedName>
        <fullName evidence="11">Uncharacterized protein</fullName>
    </submittedName>
</protein>
<dbReference type="AlphaFoldDB" id="A0A2K9DKQ5"/>
<evidence type="ECO:0000256" key="2">
    <source>
        <dbReference type="ARBA" id="ARBA00011233"/>
    </source>
</evidence>
<keyword evidence="6" id="KW-0732">Signal</keyword>
<keyword evidence="7" id="KW-0406">Ion transport</keyword>
<dbReference type="InterPro" id="IPR023614">
    <property type="entry name" value="Porin_dom_sf"/>
</dbReference>
<evidence type="ECO:0000256" key="9">
    <source>
        <dbReference type="ARBA" id="ARBA00023136"/>
    </source>
</evidence>
<dbReference type="Proteomes" id="UP000030475">
    <property type="component" value="Unassembled WGS sequence"/>
</dbReference>
<evidence type="ECO:0000256" key="5">
    <source>
        <dbReference type="ARBA" id="ARBA00022692"/>
    </source>
</evidence>
<dbReference type="CDD" id="cd00342">
    <property type="entry name" value="gram_neg_porins"/>
    <property type="match status" value="1"/>
</dbReference>
<name>A0A2K9DKQ5_BURPE</name>
<dbReference type="SUPFAM" id="SSF56935">
    <property type="entry name" value="Porins"/>
    <property type="match status" value="1"/>
</dbReference>
<keyword evidence="9" id="KW-0472">Membrane</keyword>
<keyword evidence="8" id="KW-0626">Porin</keyword>
<dbReference type="PRINTS" id="PR00184">
    <property type="entry name" value="NEISSPPORIN"/>
</dbReference>
<evidence type="ECO:0000313" key="12">
    <source>
        <dbReference type="Proteomes" id="UP000030475"/>
    </source>
</evidence>
<evidence type="ECO:0000256" key="3">
    <source>
        <dbReference type="ARBA" id="ARBA00022448"/>
    </source>
</evidence>
<dbReference type="GO" id="GO:0046930">
    <property type="term" value="C:pore complex"/>
    <property type="evidence" value="ECO:0007669"/>
    <property type="project" value="UniProtKB-KW"/>
</dbReference>
<dbReference type="RefSeq" id="WP_004523860.1">
    <property type="nucleotide sequence ID" value="NZ_CM121442.1"/>
</dbReference>
<evidence type="ECO:0000256" key="8">
    <source>
        <dbReference type="ARBA" id="ARBA00023114"/>
    </source>
</evidence>
<evidence type="ECO:0000256" key="10">
    <source>
        <dbReference type="ARBA" id="ARBA00023237"/>
    </source>
</evidence>
<dbReference type="InterPro" id="IPR001702">
    <property type="entry name" value="Porin_Gram-ve"/>
</dbReference>
<organism evidence="11 12">
    <name type="scientific">Burkholderia pseudomallei</name>
    <name type="common">Pseudomonas pseudomallei</name>
    <dbReference type="NCBI Taxonomy" id="28450"/>
    <lineage>
        <taxon>Bacteria</taxon>
        <taxon>Pseudomonadati</taxon>
        <taxon>Pseudomonadota</taxon>
        <taxon>Betaproteobacteria</taxon>
        <taxon>Burkholderiales</taxon>
        <taxon>Burkholderiaceae</taxon>
        <taxon>Burkholderia</taxon>
        <taxon>pseudomallei group</taxon>
    </lineage>
</organism>
<dbReference type="PANTHER" id="PTHR34501:SF9">
    <property type="entry name" value="MAJOR OUTER MEMBRANE PROTEIN P.IA"/>
    <property type="match status" value="1"/>
</dbReference>
<evidence type="ECO:0000256" key="1">
    <source>
        <dbReference type="ARBA" id="ARBA00004571"/>
    </source>
</evidence>
<dbReference type="GO" id="GO:0009279">
    <property type="term" value="C:cell outer membrane"/>
    <property type="evidence" value="ECO:0007669"/>
    <property type="project" value="UniProtKB-SubCell"/>
</dbReference>
<evidence type="ECO:0000256" key="4">
    <source>
        <dbReference type="ARBA" id="ARBA00022452"/>
    </source>
</evidence>
<dbReference type="InterPro" id="IPR033900">
    <property type="entry name" value="Gram_neg_porin_domain"/>
</dbReference>
<dbReference type="PRINTS" id="PR00182">
    <property type="entry name" value="ECOLNEIPORIN"/>
</dbReference>
<dbReference type="KEGG" id="but:X994_3825"/>
<evidence type="ECO:0000256" key="6">
    <source>
        <dbReference type="ARBA" id="ARBA00022729"/>
    </source>
</evidence>
<evidence type="ECO:0000256" key="7">
    <source>
        <dbReference type="ARBA" id="ARBA00023065"/>
    </source>
</evidence>
<comment type="caution">
    <text evidence="11">The sequence shown here is derived from an EMBL/GenBank/DDBJ whole genome shotgun (WGS) entry which is preliminary data.</text>
</comment>
<dbReference type="PANTHER" id="PTHR34501">
    <property type="entry name" value="PROTEIN YDDL-RELATED"/>
    <property type="match status" value="1"/>
</dbReference>
<dbReference type="Gene3D" id="2.40.160.10">
    <property type="entry name" value="Porin"/>
    <property type="match status" value="1"/>
</dbReference>